<dbReference type="Proteomes" id="UP000006620">
    <property type="component" value="Chromosome"/>
</dbReference>
<reference evidence="2" key="1">
    <citation type="submission" date="2011-06" db="EMBL/GenBank/DDBJ databases">
        <title>Complete genome sequence of Paenibacillus mucilaginosus KNP414.</title>
        <authorList>
            <person name="Wang J."/>
            <person name="Hu S."/>
            <person name="Hu X."/>
            <person name="Zhang B."/>
            <person name="Dong D."/>
            <person name="Zhang S."/>
            <person name="Zhao K."/>
            <person name="Wu D."/>
        </authorList>
    </citation>
    <scope>NUCLEOTIDE SEQUENCE [LARGE SCALE GENOMIC DNA]</scope>
    <source>
        <strain evidence="2">KNP414</strain>
    </source>
</reference>
<gene>
    <name evidence="1" type="ordered locus">KNP414_04434</name>
</gene>
<reference evidence="1 2" key="2">
    <citation type="journal article" date="2013" name="Genome Announc.">
        <title>Genome Sequence of Growth-Improving Paenibacillus mucilaginosus Strain KNP414.</title>
        <authorList>
            <person name="Lu J.J."/>
            <person name="Wang J.F."/>
            <person name="Hu X.F."/>
        </authorList>
    </citation>
    <scope>NUCLEOTIDE SEQUENCE [LARGE SCALE GENOMIC DNA]</scope>
    <source>
        <strain evidence="1 2">KNP414</strain>
    </source>
</reference>
<dbReference type="EMBL" id="CP002869">
    <property type="protein sequence ID" value="AEI42965.1"/>
    <property type="molecule type" value="Genomic_DNA"/>
</dbReference>
<evidence type="ECO:0000313" key="1">
    <source>
        <dbReference type="EMBL" id="AEI42965.1"/>
    </source>
</evidence>
<accession>F8F6L1</accession>
<proteinExistence type="predicted"/>
<dbReference type="RefSeq" id="WP_013918119.1">
    <property type="nucleotide sequence ID" value="NC_015690.1"/>
</dbReference>
<sequence>MTKNSIGKRKNGFVPVRVLQRTAAIMLPFYRAIAKNGAFARQWSRAVVATDLIAMGRLLKSVSPRTSGLPLGTNGIGYFVAFPTGNFRLELAAGVTIPPGTAQFIFEARAHRAVARAILPLYIQLARNTCFAAAFSKAVGREDRRAVNRMVRSLVRTPALVSVDVGVEQGGIALNFKFPFSRFVYRNLLFLQTP</sequence>
<protein>
    <submittedName>
        <fullName evidence="1">Uncharacterized protein</fullName>
    </submittedName>
</protein>
<evidence type="ECO:0000313" key="2">
    <source>
        <dbReference type="Proteomes" id="UP000006620"/>
    </source>
</evidence>
<organism evidence="1 2">
    <name type="scientific">Paenibacillus mucilaginosus (strain KNP414)</name>
    <dbReference type="NCBI Taxonomy" id="1036673"/>
    <lineage>
        <taxon>Bacteria</taxon>
        <taxon>Bacillati</taxon>
        <taxon>Bacillota</taxon>
        <taxon>Bacilli</taxon>
        <taxon>Bacillales</taxon>
        <taxon>Paenibacillaceae</taxon>
        <taxon>Paenibacillus</taxon>
    </lineage>
</organism>
<dbReference type="HOGENOM" id="CLU_120450_0_0_9"/>
<dbReference type="KEGG" id="pms:KNP414_04434"/>
<name>F8F6L1_PAEMK</name>
<dbReference type="AlphaFoldDB" id="F8F6L1"/>